<evidence type="ECO:0000256" key="1">
    <source>
        <dbReference type="ARBA" id="ARBA00004613"/>
    </source>
</evidence>
<dbReference type="InterPro" id="IPR051237">
    <property type="entry name" value="Ferric-chelate_Red/DefProt"/>
</dbReference>
<dbReference type="Gene3D" id="2.60.40.4060">
    <property type="entry name" value="Reeler domain"/>
    <property type="match status" value="1"/>
</dbReference>
<feature type="domain" description="Reelin" evidence="10">
    <location>
        <begin position="16"/>
        <end position="163"/>
    </location>
</feature>
<evidence type="ECO:0000256" key="9">
    <source>
        <dbReference type="SAM" id="SignalP"/>
    </source>
</evidence>
<evidence type="ECO:0000313" key="11">
    <source>
        <dbReference type="EMBL" id="GBL85058.1"/>
    </source>
</evidence>
<evidence type="ECO:0000256" key="3">
    <source>
        <dbReference type="ARBA" id="ARBA00022525"/>
    </source>
</evidence>
<gene>
    <name evidence="11" type="ORF">AVEN_221294_1</name>
</gene>
<feature type="chain" id="PRO_5021508382" description="Reelin domain-containing protein" evidence="9">
    <location>
        <begin position="22"/>
        <end position="163"/>
    </location>
</feature>
<evidence type="ECO:0000256" key="5">
    <source>
        <dbReference type="ARBA" id="ARBA00022588"/>
    </source>
</evidence>
<dbReference type="OrthoDB" id="2419613at2759"/>
<sequence length="163" mass="18130">MDAKNKLLVTALILLNSRVKGYPYGAPTDLCDTISPMRTQGLPLQINDAPYILLQTAISYKPGQVINVSIQRVNPDSTFEGFMVQAIDKISGRFVGRFLDADGLYLLDECSAVMQNDSKSKTNIQLAWVAPLSQRGDVIFRGTVIEKKTKYYEGLISRLESPR</sequence>
<evidence type="ECO:0000259" key="10">
    <source>
        <dbReference type="PROSITE" id="PS51019"/>
    </source>
</evidence>
<dbReference type="PANTHER" id="PTHR45828">
    <property type="entry name" value="CYTOCHROME B561/FERRIC REDUCTASE TRANSMEMBRANE"/>
    <property type="match status" value="1"/>
</dbReference>
<comment type="similarity">
    <text evidence="2">Belongs to the insect defense protein family.</text>
</comment>
<evidence type="ECO:0000256" key="7">
    <source>
        <dbReference type="ARBA" id="ARBA00022859"/>
    </source>
</evidence>
<proteinExistence type="inferred from homology"/>
<dbReference type="InterPro" id="IPR042307">
    <property type="entry name" value="Reeler_sf"/>
</dbReference>
<protein>
    <recommendedName>
        <fullName evidence="10">Reelin domain-containing protein</fullName>
    </recommendedName>
</protein>
<keyword evidence="7" id="KW-0391">Immunity</keyword>
<dbReference type="GO" id="GO:0045087">
    <property type="term" value="P:innate immune response"/>
    <property type="evidence" value="ECO:0007669"/>
    <property type="project" value="UniProtKB-KW"/>
</dbReference>
<keyword evidence="8" id="KW-0044">Antibiotic</keyword>
<name>A0A4Y2AZ49_ARAVE</name>
<dbReference type="GO" id="GO:0005576">
    <property type="term" value="C:extracellular region"/>
    <property type="evidence" value="ECO:0007669"/>
    <property type="project" value="UniProtKB-SubCell"/>
</dbReference>
<dbReference type="EMBL" id="BGPR01000041">
    <property type="protein sequence ID" value="GBL85058.1"/>
    <property type="molecule type" value="Genomic_DNA"/>
</dbReference>
<dbReference type="PANTHER" id="PTHR45828:SF9">
    <property type="entry name" value="CELL WALL INTEGRITY AND STRESS RESPONSE COMPONENT 4-LIKE-RELATED"/>
    <property type="match status" value="1"/>
</dbReference>
<dbReference type="GO" id="GO:0016020">
    <property type="term" value="C:membrane"/>
    <property type="evidence" value="ECO:0007669"/>
    <property type="project" value="TreeGrafter"/>
</dbReference>
<accession>A0A4Y2AZ49</accession>
<keyword evidence="12" id="KW-1185">Reference proteome</keyword>
<keyword evidence="3" id="KW-0964">Secreted</keyword>
<keyword evidence="5" id="KW-0399">Innate immunity</keyword>
<comment type="subcellular location">
    <subcellularLocation>
        <location evidence="1">Secreted</location>
    </subcellularLocation>
</comment>
<evidence type="ECO:0000256" key="4">
    <source>
        <dbReference type="ARBA" id="ARBA00022529"/>
    </source>
</evidence>
<evidence type="ECO:0000256" key="8">
    <source>
        <dbReference type="ARBA" id="ARBA00023022"/>
    </source>
</evidence>
<organism evidence="11 12">
    <name type="scientific">Araneus ventricosus</name>
    <name type="common">Orbweaver spider</name>
    <name type="synonym">Epeira ventricosa</name>
    <dbReference type="NCBI Taxonomy" id="182803"/>
    <lineage>
        <taxon>Eukaryota</taxon>
        <taxon>Metazoa</taxon>
        <taxon>Ecdysozoa</taxon>
        <taxon>Arthropoda</taxon>
        <taxon>Chelicerata</taxon>
        <taxon>Arachnida</taxon>
        <taxon>Araneae</taxon>
        <taxon>Araneomorphae</taxon>
        <taxon>Entelegynae</taxon>
        <taxon>Araneoidea</taxon>
        <taxon>Araneidae</taxon>
        <taxon>Araneus</taxon>
    </lineage>
</organism>
<evidence type="ECO:0000256" key="2">
    <source>
        <dbReference type="ARBA" id="ARBA00008501"/>
    </source>
</evidence>
<dbReference type="Pfam" id="PF02014">
    <property type="entry name" value="Reeler"/>
    <property type="match status" value="1"/>
</dbReference>
<reference evidence="11 12" key="1">
    <citation type="journal article" date="2019" name="Sci. Rep.">
        <title>Orb-weaving spider Araneus ventricosus genome elucidates the spidroin gene catalogue.</title>
        <authorList>
            <person name="Kono N."/>
            <person name="Nakamura H."/>
            <person name="Ohtoshi R."/>
            <person name="Moran D.A.P."/>
            <person name="Shinohara A."/>
            <person name="Yoshida Y."/>
            <person name="Fujiwara M."/>
            <person name="Mori M."/>
            <person name="Tomita M."/>
            <person name="Arakawa K."/>
        </authorList>
    </citation>
    <scope>NUCLEOTIDE SEQUENCE [LARGE SCALE GENOMIC DNA]</scope>
</reference>
<evidence type="ECO:0000256" key="6">
    <source>
        <dbReference type="ARBA" id="ARBA00022729"/>
    </source>
</evidence>
<dbReference type="PROSITE" id="PS51019">
    <property type="entry name" value="REELIN"/>
    <property type="match status" value="1"/>
</dbReference>
<keyword evidence="6 9" id="KW-0732">Signal</keyword>
<comment type="caution">
    <text evidence="11">The sequence shown here is derived from an EMBL/GenBank/DDBJ whole genome shotgun (WGS) entry which is preliminary data.</text>
</comment>
<dbReference type="AlphaFoldDB" id="A0A4Y2AZ49"/>
<dbReference type="Proteomes" id="UP000499080">
    <property type="component" value="Unassembled WGS sequence"/>
</dbReference>
<dbReference type="GO" id="GO:0042742">
    <property type="term" value="P:defense response to bacterium"/>
    <property type="evidence" value="ECO:0007669"/>
    <property type="project" value="UniProtKB-KW"/>
</dbReference>
<keyword evidence="4" id="KW-0929">Antimicrobial</keyword>
<evidence type="ECO:0000313" key="12">
    <source>
        <dbReference type="Proteomes" id="UP000499080"/>
    </source>
</evidence>
<feature type="signal peptide" evidence="9">
    <location>
        <begin position="1"/>
        <end position="21"/>
    </location>
</feature>
<dbReference type="InterPro" id="IPR002861">
    <property type="entry name" value="Reeler_dom"/>
</dbReference>
<dbReference type="CDD" id="cd08544">
    <property type="entry name" value="Reeler"/>
    <property type="match status" value="1"/>
</dbReference>